<dbReference type="InterPro" id="IPR032423">
    <property type="entry name" value="AAA_assoc_2"/>
</dbReference>
<comment type="similarity">
    <text evidence="1">Belongs to the AAA ATPase family. RarA/MGS1/WRNIP1 subfamily.</text>
</comment>
<dbReference type="CDD" id="cd18139">
    <property type="entry name" value="HLD_clamp_RarA"/>
    <property type="match status" value="1"/>
</dbReference>
<dbReference type="InterPro" id="IPR051314">
    <property type="entry name" value="AAA_ATPase_RarA/MGS1/WRNIP1"/>
</dbReference>
<feature type="domain" description="AAA+ ATPase" evidence="5">
    <location>
        <begin position="38"/>
        <end position="151"/>
    </location>
</feature>
<evidence type="ECO:0000259" key="5">
    <source>
        <dbReference type="SMART" id="SM00382"/>
    </source>
</evidence>
<dbReference type="SMART" id="SM00382">
    <property type="entry name" value="AAA"/>
    <property type="match status" value="1"/>
</dbReference>
<dbReference type="KEGG" id="ssab:SSABA_v1c03060"/>
<dbReference type="EMBL" id="CP006934">
    <property type="protein sequence ID" value="AHI53718.1"/>
    <property type="molecule type" value="Genomic_DNA"/>
</dbReference>
<dbReference type="Pfam" id="PF05496">
    <property type="entry name" value="RuvB_N"/>
    <property type="match status" value="1"/>
</dbReference>
<dbReference type="GO" id="GO:0003677">
    <property type="term" value="F:DNA binding"/>
    <property type="evidence" value="ECO:0007669"/>
    <property type="project" value="InterPro"/>
</dbReference>
<dbReference type="GO" id="GO:0006310">
    <property type="term" value="P:DNA recombination"/>
    <property type="evidence" value="ECO:0007669"/>
    <property type="project" value="InterPro"/>
</dbReference>
<dbReference type="GO" id="GO:0000731">
    <property type="term" value="P:DNA synthesis involved in DNA repair"/>
    <property type="evidence" value="ECO:0007669"/>
    <property type="project" value="TreeGrafter"/>
</dbReference>
<dbReference type="GO" id="GO:0017116">
    <property type="term" value="F:single-stranded DNA helicase activity"/>
    <property type="evidence" value="ECO:0007669"/>
    <property type="project" value="TreeGrafter"/>
</dbReference>
<evidence type="ECO:0000256" key="3">
    <source>
        <dbReference type="ARBA" id="ARBA00022801"/>
    </source>
</evidence>
<dbReference type="SUPFAM" id="SSF48019">
    <property type="entry name" value="post-AAA+ oligomerization domain-like"/>
    <property type="match status" value="1"/>
</dbReference>
<reference evidence="6 7" key="1">
    <citation type="journal article" date="2014" name="Genome Biol. Evol.">
        <title>Molecular evolution of the substrate utilization strategies and putative virulence factors in mosquito-associated Spiroplasma species.</title>
        <authorList>
            <person name="Chang T.H."/>
            <person name="Lo W.S."/>
            <person name="Ku C."/>
            <person name="Chen L.L."/>
            <person name="Kuo C.H."/>
        </authorList>
    </citation>
    <scope>NUCLEOTIDE SEQUENCE [LARGE SCALE GENOMIC DNA]</scope>
    <source>
        <strain evidence="6">Ar-1343</strain>
    </source>
</reference>
<dbReference type="AlphaFoldDB" id="W6A9C5"/>
<gene>
    <name evidence="6" type="primary">yrvN</name>
    <name evidence="6" type="ORF">SSABA_v1c03060</name>
</gene>
<organism evidence="6 7">
    <name type="scientific">Spiroplasma sabaudiense Ar-1343</name>
    <dbReference type="NCBI Taxonomy" id="1276257"/>
    <lineage>
        <taxon>Bacteria</taxon>
        <taxon>Bacillati</taxon>
        <taxon>Mycoplasmatota</taxon>
        <taxon>Mollicutes</taxon>
        <taxon>Entomoplasmatales</taxon>
        <taxon>Spiroplasmataceae</taxon>
        <taxon>Spiroplasma</taxon>
    </lineage>
</organism>
<dbReference type="Pfam" id="PF12002">
    <property type="entry name" value="MgsA_C"/>
    <property type="match status" value="1"/>
</dbReference>
<name>W6A9C5_9MOLU</name>
<dbReference type="GO" id="GO:0008047">
    <property type="term" value="F:enzyme activator activity"/>
    <property type="evidence" value="ECO:0007669"/>
    <property type="project" value="TreeGrafter"/>
</dbReference>
<dbReference type="InterPro" id="IPR008921">
    <property type="entry name" value="DNA_pol3_clamp-load_cplx_C"/>
</dbReference>
<dbReference type="CDD" id="cd00009">
    <property type="entry name" value="AAA"/>
    <property type="match status" value="1"/>
</dbReference>
<evidence type="ECO:0000256" key="1">
    <source>
        <dbReference type="ARBA" id="ARBA00008959"/>
    </source>
</evidence>
<evidence type="ECO:0000313" key="7">
    <source>
        <dbReference type="Proteomes" id="UP000019265"/>
    </source>
</evidence>
<dbReference type="Gene3D" id="1.10.8.60">
    <property type="match status" value="1"/>
</dbReference>
<dbReference type="STRING" id="1276257.SSABA_v1c03060"/>
<dbReference type="Proteomes" id="UP000019265">
    <property type="component" value="Chromosome"/>
</dbReference>
<accession>W6A9C5</accession>
<dbReference type="Pfam" id="PF16193">
    <property type="entry name" value="AAA_assoc_2"/>
    <property type="match status" value="1"/>
</dbReference>
<keyword evidence="4" id="KW-0067">ATP-binding</keyword>
<dbReference type="InterPro" id="IPR003593">
    <property type="entry name" value="AAA+_ATPase"/>
</dbReference>
<dbReference type="InterPro" id="IPR008824">
    <property type="entry name" value="RuvB-like_N"/>
</dbReference>
<dbReference type="InterPro" id="IPR021886">
    <property type="entry name" value="MgsA_C"/>
</dbReference>
<dbReference type="FunFam" id="1.10.3710.10:FF:000003">
    <property type="entry name" value="ATPase, AAA family protein"/>
    <property type="match status" value="1"/>
</dbReference>
<dbReference type="PANTHER" id="PTHR13779:SF7">
    <property type="entry name" value="ATPASE WRNIP1"/>
    <property type="match status" value="1"/>
</dbReference>
<dbReference type="Gene3D" id="1.10.3710.10">
    <property type="entry name" value="DNA polymerase III clamp loader subunits, C-terminal domain"/>
    <property type="match status" value="1"/>
</dbReference>
<dbReference type="GO" id="GO:0009378">
    <property type="term" value="F:four-way junction helicase activity"/>
    <property type="evidence" value="ECO:0007669"/>
    <property type="project" value="InterPro"/>
</dbReference>
<keyword evidence="7" id="KW-1185">Reference proteome</keyword>
<evidence type="ECO:0000256" key="2">
    <source>
        <dbReference type="ARBA" id="ARBA00022741"/>
    </source>
</evidence>
<evidence type="ECO:0000256" key="4">
    <source>
        <dbReference type="ARBA" id="ARBA00022840"/>
    </source>
</evidence>
<sequence length="415" mass="47198">MERPLAIILRPTTIRDIIGQSHVINDDGIISRMVKNQFLTNLIFFGSPGVGKTSLAIALANDLKTDFTIFNASVDKKEKLQKIINQQDLDKKHIVIVDEIHRMNRDKQDILLEFLESGQIILFAATTENPYFVINPAIRSRCNLISLEVINDKEMYQGLKKIIKNLEHKLEIDDEAIKYLAELASGDLRTAINWVEILMKLYREDKITINTIAKIIPDAKSRGSGYGEEFHDLKSALQKSIRGSDVNAALHYWARLMALGDYETLMRRMLIMAYEDIGLANPTIPPRIFHAIQSFRQVGMPEGRIILGLAIVEMALSEKSISAYNAAEMALNDVKNGICPPVPKLLKDTSYKSATKLGSGKGYKYPPNYENSWVEQQYLPNELKDQVYFLPKNSSKYEKKIIEIYNNFTKKNNKL</sequence>
<evidence type="ECO:0000313" key="6">
    <source>
        <dbReference type="EMBL" id="AHI53718.1"/>
    </source>
</evidence>
<keyword evidence="3" id="KW-0378">Hydrolase</keyword>
<dbReference type="RefSeq" id="WP_025250854.1">
    <property type="nucleotide sequence ID" value="NZ_CP006934.1"/>
</dbReference>
<dbReference type="PANTHER" id="PTHR13779">
    <property type="entry name" value="WERNER HELICASE-INTERACTING PROTEIN 1 FAMILY MEMBER"/>
    <property type="match status" value="1"/>
</dbReference>
<dbReference type="InterPro" id="IPR002464">
    <property type="entry name" value="DNA/RNA_helicase_DEAH_CS"/>
</dbReference>
<dbReference type="GO" id="GO:0006261">
    <property type="term" value="P:DNA-templated DNA replication"/>
    <property type="evidence" value="ECO:0007669"/>
    <property type="project" value="TreeGrafter"/>
</dbReference>
<protein>
    <submittedName>
        <fullName evidence="6">Recombination factor protein RarA</fullName>
    </submittedName>
</protein>
<dbReference type="eggNOG" id="COG2256">
    <property type="taxonomic scope" value="Bacteria"/>
</dbReference>
<dbReference type="PROSITE" id="PS00690">
    <property type="entry name" value="DEAH_ATP_HELICASE"/>
    <property type="match status" value="1"/>
</dbReference>
<dbReference type="OrthoDB" id="9778364at2"/>
<dbReference type="SUPFAM" id="SSF52540">
    <property type="entry name" value="P-loop containing nucleoside triphosphate hydrolases"/>
    <property type="match status" value="1"/>
</dbReference>
<dbReference type="GO" id="GO:0005524">
    <property type="term" value="F:ATP binding"/>
    <property type="evidence" value="ECO:0007669"/>
    <property type="project" value="UniProtKB-KW"/>
</dbReference>
<dbReference type="HOGENOM" id="CLU_017985_1_2_14"/>
<keyword evidence="2" id="KW-0547">Nucleotide-binding</keyword>
<dbReference type="PATRIC" id="fig|1276257.3.peg.312"/>
<dbReference type="Gene3D" id="1.20.272.10">
    <property type="match status" value="1"/>
</dbReference>
<proteinExistence type="inferred from homology"/>
<dbReference type="InterPro" id="IPR027417">
    <property type="entry name" value="P-loop_NTPase"/>
</dbReference>
<dbReference type="GO" id="GO:0016787">
    <property type="term" value="F:hydrolase activity"/>
    <property type="evidence" value="ECO:0007669"/>
    <property type="project" value="UniProtKB-KW"/>
</dbReference>
<dbReference type="Gene3D" id="3.40.50.300">
    <property type="entry name" value="P-loop containing nucleotide triphosphate hydrolases"/>
    <property type="match status" value="1"/>
</dbReference>